<keyword evidence="1" id="KW-0560">Oxidoreductase</keyword>
<evidence type="ECO:0000313" key="3">
    <source>
        <dbReference type="EMBL" id="OQE18214.1"/>
    </source>
</evidence>
<dbReference type="SMART" id="SM00829">
    <property type="entry name" value="PKS_ER"/>
    <property type="match status" value="1"/>
</dbReference>
<dbReference type="Pfam" id="PF16884">
    <property type="entry name" value="ADH_N_2"/>
    <property type="match status" value="1"/>
</dbReference>
<dbReference type="Gene3D" id="3.40.50.720">
    <property type="entry name" value="NAD(P)-binding Rossmann-like Domain"/>
    <property type="match status" value="1"/>
</dbReference>
<dbReference type="Proteomes" id="UP000191285">
    <property type="component" value="Unassembled WGS sequence"/>
</dbReference>
<dbReference type="Pfam" id="PF00107">
    <property type="entry name" value="ADH_zinc_N"/>
    <property type="match status" value="1"/>
</dbReference>
<accession>A0A1V6SWV6</accession>
<evidence type="ECO:0000313" key="4">
    <source>
        <dbReference type="Proteomes" id="UP000191285"/>
    </source>
</evidence>
<keyword evidence="4" id="KW-1185">Reference proteome</keyword>
<proteinExistence type="predicted"/>
<dbReference type="AlphaFoldDB" id="A0A1V6SWV6"/>
<dbReference type="SUPFAM" id="SSF50129">
    <property type="entry name" value="GroES-like"/>
    <property type="match status" value="1"/>
</dbReference>
<dbReference type="InterPro" id="IPR045010">
    <property type="entry name" value="MDR_fam"/>
</dbReference>
<dbReference type="InterPro" id="IPR036291">
    <property type="entry name" value="NAD(P)-bd_dom_sf"/>
</dbReference>
<dbReference type="EMBL" id="MLKD01000018">
    <property type="protein sequence ID" value="OQE18214.1"/>
    <property type="molecule type" value="Genomic_DNA"/>
</dbReference>
<comment type="caution">
    <text evidence="3">The sequence shown here is derived from an EMBL/GenBank/DDBJ whole genome shotgun (WGS) entry which is preliminary data.</text>
</comment>
<dbReference type="InterPro" id="IPR013149">
    <property type="entry name" value="ADH-like_C"/>
</dbReference>
<evidence type="ECO:0000259" key="2">
    <source>
        <dbReference type="SMART" id="SM00829"/>
    </source>
</evidence>
<dbReference type="PANTHER" id="PTHR43205">
    <property type="entry name" value="PROSTAGLANDIN REDUCTASE"/>
    <property type="match status" value="1"/>
</dbReference>
<dbReference type="InterPro" id="IPR041694">
    <property type="entry name" value="ADH_N_2"/>
</dbReference>
<evidence type="ECO:0000256" key="1">
    <source>
        <dbReference type="ARBA" id="ARBA00023002"/>
    </source>
</evidence>
<sequence>MTTPNKGLIYTKVPTGVPVAGEHLTVQERSFDLNKQPPAGGATVRQLYVSLDPYMRGAMRDPSIKSYRAAYPLGEPLTAYCLVQIIKSDHTVYHAGDLIFATLPVEEYTTATKEDLDSDQTYKINNPHNLPLSNFVGILGMPGITAYASLYEIGAPKKGETIFVSSAAGAVGQVVGQLAKREGLRVIGSVGDDEKLKFIIEELGFDGGFNYKKEKPAEALTRLAPNGIDIYYENVGGEQLEAALEAMNPFGRIVACGMVSQYNLAPGDRYPIKNLFHIIGKRIKFQGFIQGDANMRPKYAKDRDEKVSAWLADGSIKTREDIAVGMEKGPQALVDMLTGKNKGKAVLKIADPE</sequence>
<feature type="domain" description="Enoyl reductase (ER)" evidence="2">
    <location>
        <begin position="57"/>
        <end position="347"/>
    </location>
</feature>
<reference evidence="4" key="1">
    <citation type="journal article" date="2017" name="Nat. Microbiol.">
        <title>Global analysis of biosynthetic gene clusters reveals vast potential of secondary metabolite production in Penicillium species.</title>
        <authorList>
            <person name="Nielsen J.C."/>
            <person name="Grijseels S."/>
            <person name="Prigent S."/>
            <person name="Ji B."/>
            <person name="Dainat J."/>
            <person name="Nielsen K.F."/>
            <person name="Frisvad J.C."/>
            <person name="Workman M."/>
            <person name="Nielsen J."/>
        </authorList>
    </citation>
    <scope>NUCLEOTIDE SEQUENCE [LARGE SCALE GENOMIC DNA]</scope>
    <source>
        <strain evidence="4">IBT 24891</strain>
    </source>
</reference>
<dbReference type="PANTHER" id="PTHR43205:SF7">
    <property type="entry name" value="PROSTAGLANDIN REDUCTASE 1"/>
    <property type="match status" value="1"/>
</dbReference>
<dbReference type="InterPro" id="IPR011032">
    <property type="entry name" value="GroES-like_sf"/>
</dbReference>
<organism evidence="3 4">
    <name type="scientific">Penicillium steckii</name>
    <dbReference type="NCBI Taxonomy" id="303698"/>
    <lineage>
        <taxon>Eukaryota</taxon>
        <taxon>Fungi</taxon>
        <taxon>Dikarya</taxon>
        <taxon>Ascomycota</taxon>
        <taxon>Pezizomycotina</taxon>
        <taxon>Eurotiomycetes</taxon>
        <taxon>Eurotiomycetidae</taxon>
        <taxon>Eurotiales</taxon>
        <taxon>Aspergillaceae</taxon>
        <taxon>Penicillium</taxon>
    </lineage>
</organism>
<dbReference type="Gene3D" id="3.90.180.10">
    <property type="entry name" value="Medium-chain alcohol dehydrogenases, catalytic domain"/>
    <property type="match status" value="1"/>
</dbReference>
<gene>
    <name evidence="3" type="ORF">PENSTE_c018G09697</name>
</gene>
<protein>
    <recommendedName>
        <fullName evidence="2">Enoyl reductase (ER) domain-containing protein</fullName>
    </recommendedName>
</protein>
<dbReference type="InterPro" id="IPR020843">
    <property type="entry name" value="ER"/>
</dbReference>
<dbReference type="CDD" id="cd05288">
    <property type="entry name" value="PGDH"/>
    <property type="match status" value="1"/>
</dbReference>
<dbReference type="SUPFAM" id="SSF51735">
    <property type="entry name" value="NAD(P)-binding Rossmann-fold domains"/>
    <property type="match status" value="1"/>
</dbReference>
<name>A0A1V6SWV6_9EURO</name>
<dbReference type="GO" id="GO:0016628">
    <property type="term" value="F:oxidoreductase activity, acting on the CH-CH group of donors, NAD or NADP as acceptor"/>
    <property type="evidence" value="ECO:0007669"/>
    <property type="project" value="InterPro"/>
</dbReference>
<dbReference type="OrthoDB" id="809632at2759"/>
<dbReference type="FunFam" id="3.40.50.720:FF:000121">
    <property type="entry name" value="Prostaglandin reductase 2"/>
    <property type="match status" value="1"/>
</dbReference>